<comment type="caution">
    <text evidence="1">The sequence shown here is derived from an EMBL/GenBank/DDBJ whole genome shotgun (WGS) entry which is preliminary data.</text>
</comment>
<accession>A0ACB7TEK6</accession>
<gene>
    <name evidence="1" type="ORF">HPB50_008531</name>
</gene>
<organism evidence="1 2">
    <name type="scientific">Hyalomma asiaticum</name>
    <name type="common">Tick</name>
    <dbReference type="NCBI Taxonomy" id="266040"/>
    <lineage>
        <taxon>Eukaryota</taxon>
        <taxon>Metazoa</taxon>
        <taxon>Ecdysozoa</taxon>
        <taxon>Arthropoda</taxon>
        <taxon>Chelicerata</taxon>
        <taxon>Arachnida</taxon>
        <taxon>Acari</taxon>
        <taxon>Parasitiformes</taxon>
        <taxon>Ixodida</taxon>
        <taxon>Ixodoidea</taxon>
        <taxon>Ixodidae</taxon>
        <taxon>Hyalomminae</taxon>
        <taxon>Hyalomma</taxon>
    </lineage>
</organism>
<dbReference type="EMBL" id="CM023481">
    <property type="protein sequence ID" value="KAH6945455.1"/>
    <property type="molecule type" value="Genomic_DNA"/>
</dbReference>
<proteinExistence type="predicted"/>
<evidence type="ECO:0000313" key="1">
    <source>
        <dbReference type="EMBL" id="KAH6945455.1"/>
    </source>
</evidence>
<evidence type="ECO:0000313" key="2">
    <source>
        <dbReference type="Proteomes" id="UP000821845"/>
    </source>
</evidence>
<sequence>MAIVVILLMVAARPVHCLDQPGDLAQTDEVLPAESVVVVQSVATPTPEPSFFDKLKRWIGQRIDESSPALTRKLLTADVSPQCSIGLLKMVRGLRNLEPWALRREY</sequence>
<dbReference type="Proteomes" id="UP000821845">
    <property type="component" value="Chromosome 1"/>
</dbReference>
<protein>
    <submittedName>
        <fullName evidence="1">Uncharacterized protein</fullName>
    </submittedName>
</protein>
<reference evidence="1" key="1">
    <citation type="submission" date="2020-05" db="EMBL/GenBank/DDBJ databases">
        <title>Large-scale comparative analyses of tick genomes elucidate their genetic diversity and vector capacities.</title>
        <authorList>
            <person name="Jia N."/>
            <person name="Wang J."/>
            <person name="Shi W."/>
            <person name="Du L."/>
            <person name="Sun Y."/>
            <person name="Zhan W."/>
            <person name="Jiang J."/>
            <person name="Wang Q."/>
            <person name="Zhang B."/>
            <person name="Ji P."/>
            <person name="Sakyi L.B."/>
            <person name="Cui X."/>
            <person name="Yuan T."/>
            <person name="Jiang B."/>
            <person name="Yang W."/>
            <person name="Lam T.T.-Y."/>
            <person name="Chang Q."/>
            <person name="Ding S."/>
            <person name="Wang X."/>
            <person name="Zhu J."/>
            <person name="Ruan X."/>
            <person name="Zhao L."/>
            <person name="Wei J."/>
            <person name="Que T."/>
            <person name="Du C."/>
            <person name="Cheng J."/>
            <person name="Dai P."/>
            <person name="Han X."/>
            <person name="Huang E."/>
            <person name="Gao Y."/>
            <person name="Liu J."/>
            <person name="Shao H."/>
            <person name="Ye R."/>
            <person name="Li L."/>
            <person name="Wei W."/>
            <person name="Wang X."/>
            <person name="Wang C."/>
            <person name="Yang T."/>
            <person name="Huo Q."/>
            <person name="Li W."/>
            <person name="Guo W."/>
            <person name="Chen H."/>
            <person name="Zhou L."/>
            <person name="Ni X."/>
            <person name="Tian J."/>
            <person name="Zhou Y."/>
            <person name="Sheng Y."/>
            <person name="Liu T."/>
            <person name="Pan Y."/>
            <person name="Xia L."/>
            <person name="Li J."/>
            <person name="Zhao F."/>
            <person name="Cao W."/>
        </authorList>
    </citation>
    <scope>NUCLEOTIDE SEQUENCE</scope>
    <source>
        <strain evidence="1">Hyas-2018</strain>
    </source>
</reference>
<name>A0ACB7TEK6_HYAAI</name>
<keyword evidence="2" id="KW-1185">Reference proteome</keyword>